<feature type="compositionally biased region" description="Basic and acidic residues" evidence="5">
    <location>
        <begin position="236"/>
        <end position="245"/>
    </location>
</feature>
<organism evidence="7 8">
    <name type="scientific">Akanthomyces lecanii RCEF 1005</name>
    <dbReference type="NCBI Taxonomy" id="1081108"/>
    <lineage>
        <taxon>Eukaryota</taxon>
        <taxon>Fungi</taxon>
        <taxon>Dikarya</taxon>
        <taxon>Ascomycota</taxon>
        <taxon>Pezizomycotina</taxon>
        <taxon>Sordariomycetes</taxon>
        <taxon>Hypocreomycetidae</taxon>
        <taxon>Hypocreales</taxon>
        <taxon>Cordycipitaceae</taxon>
        <taxon>Akanthomyces</taxon>
        <taxon>Cordyceps confragosa</taxon>
    </lineage>
</organism>
<evidence type="ECO:0000256" key="6">
    <source>
        <dbReference type="SAM" id="Phobius"/>
    </source>
</evidence>
<evidence type="ECO:0000256" key="3">
    <source>
        <dbReference type="ARBA" id="ARBA00022989"/>
    </source>
</evidence>
<feature type="transmembrane region" description="Helical" evidence="6">
    <location>
        <begin position="13"/>
        <end position="40"/>
    </location>
</feature>
<keyword evidence="3 6" id="KW-1133">Transmembrane helix</keyword>
<keyword evidence="4 6" id="KW-0472">Membrane</keyword>
<dbReference type="OrthoDB" id="262547at2759"/>
<comment type="caution">
    <text evidence="7">The sequence shown here is derived from an EMBL/GenBank/DDBJ whole genome shotgun (WGS) entry which is preliminary data.</text>
</comment>
<evidence type="ECO:0000313" key="8">
    <source>
        <dbReference type="Proteomes" id="UP000076881"/>
    </source>
</evidence>
<dbReference type="AlphaFoldDB" id="A0A162K4D6"/>
<proteinExistence type="predicted"/>
<dbReference type="PANTHER" id="PTHR11040">
    <property type="entry name" value="ZINC/IRON TRANSPORTER"/>
    <property type="match status" value="1"/>
</dbReference>
<feature type="transmembrane region" description="Helical" evidence="6">
    <location>
        <begin position="535"/>
        <end position="556"/>
    </location>
</feature>
<protein>
    <submittedName>
        <fullName evidence="7">Zinc/iron permease</fullName>
    </submittedName>
</protein>
<dbReference type="GO" id="GO:0016020">
    <property type="term" value="C:membrane"/>
    <property type="evidence" value="ECO:0007669"/>
    <property type="project" value="UniProtKB-SubCell"/>
</dbReference>
<keyword evidence="8" id="KW-1185">Reference proteome</keyword>
<feature type="compositionally biased region" description="Basic and acidic residues" evidence="5">
    <location>
        <begin position="148"/>
        <end position="163"/>
    </location>
</feature>
<evidence type="ECO:0000256" key="2">
    <source>
        <dbReference type="ARBA" id="ARBA00022692"/>
    </source>
</evidence>
<accession>A0A162K4D6</accession>
<feature type="region of interest" description="Disordered" evidence="5">
    <location>
        <begin position="335"/>
        <end position="393"/>
    </location>
</feature>
<name>A0A162K4D6_CORDF</name>
<feature type="compositionally biased region" description="Basic and acidic residues" evidence="5">
    <location>
        <begin position="363"/>
        <end position="374"/>
    </location>
</feature>
<feature type="transmembrane region" description="Helical" evidence="6">
    <location>
        <begin position="116"/>
        <end position="136"/>
    </location>
</feature>
<dbReference type="Proteomes" id="UP000076881">
    <property type="component" value="Unassembled WGS sequence"/>
</dbReference>
<evidence type="ECO:0000313" key="7">
    <source>
        <dbReference type="EMBL" id="OAA77802.1"/>
    </source>
</evidence>
<dbReference type="Pfam" id="PF02535">
    <property type="entry name" value="Zip"/>
    <property type="match status" value="1"/>
</dbReference>
<reference evidence="7 8" key="1">
    <citation type="journal article" date="2016" name="Genome Biol. Evol.">
        <title>Divergent and convergent evolution of fungal pathogenicity.</title>
        <authorList>
            <person name="Shang Y."/>
            <person name="Xiao G."/>
            <person name="Zheng P."/>
            <person name="Cen K."/>
            <person name="Zhan S."/>
            <person name="Wang C."/>
        </authorList>
    </citation>
    <scope>NUCLEOTIDE SEQUENCE [LARGE SCALE GENOMIC DNA]</scope>
    <source>
        <strain evidence="7 8">RCEF 1005</strain>
    </source>
</reference>
<feature type="transmembrane region" description="Helical" evidence="6">
    <location>
        <begin position="501"/>
        <end position="523"/>
    </location>
</feature>
<evidence type="ECO:0000256" key="1">
    <source>
        <dbReference type="ARBA" id="ARBA00004141"/>
    </source>
</evidence>
<evidence type="ECO:0000256" key="4">
    <source>
        <dbReference type="ARBA" id="ARBA00023136"/>
    </source>
</evidence>
<evidence type="ECO:0000256" key="5">
    <source>
        <dbReference type="SAM" id="MobiDB-lite"/>
    </source>
</evidence>
<dbReference type="STRING" id="1081108.A0A162K4D6"/>
<dbReference type="GO" id="GO:0005385">
    <property type="term" value="F:zinc ion transmembrane transporter activity"/>
    <property type="evidence" value="ECO:0007669"/>
    <property type="project" value="TreeGrafter"/>
</dbReference>
<feature type="transmembrane region" description="Helical" evidence="6">
    <location>
        <begin position="469"/>
        <end position="489"/>
    </location>
</feature>
<dbReference type="EMBL" id="AZHF01000003">
    <property type="protein sequence ID" value="OAA77802.1"/>
    <property type="molecule type" value="Genomic_DNA"/>
</dbReference>
<sequence>MAVTNGLDNDVRGWILCIISGIACVFGASVVCVDLLIRLLPGKSNFRIQESNVFLACSLSLSFGVMASFATGPTISPSSFWLTFYPVQMFSSLYSMLPEARDYLKGEDWNDQKAGLLIMGCFIGGFLGIQAVSRFLHSYMPSHVVDCDHTHKDSSHPDGEDGHQPNGHNHAHHGEPHNSASALSQSRRPRQPSPYAQAHHHSHGPNGHTQDPAVETTPLLPASKHSVAPFRGRGRARTEDVDGPRRPSMLEVQKRVMSFVKDTKSQCDEGGSCYGYSDPCGQECFKHISYRAVKASRSQTRLRTTMGSFHPPQISTSLDADRDYADSLVSPMYRTSRAASRDGALRPPVESVHEDDEGQPSDADAHDHVSEAGHNHGSYAASHGEDVEAQQHHHHVPTNAFLAIGLQTSIAITLHKLPEGFITYATNHANPELGFNVFMALFVHNITEGFTMCLPLYMALGSRWKAMAWSALLGGMSQPFGAGIAALWFKLANRTNMQPNAVAYACLFAATSGIMVSVALQLFVEGLSLNHNRNLCMFFGFLGMAILGLSNALFAAH</sequence>
<gene>
    <name evidence="7" type="ORF">LEL_04625</name>
</gene>
<feature type="transmembrane region" description="Helical" evidence="6">
    <location>
        <begin position="433"/>
        <end position="457"/>
    </location>
</feature>
<keyword evidence="2 6" id="KW-0812">Transmembrane</keyword>
<feature type="transmembrane region" description="Helical" evidence="6">
    <location>
        <begin position="52"/>
        <end position="72"/>
    </location>
</feature>
<comment type="subcellular location">
    <subcellularLocation>
        <location evidence="1">Membrane</location>
        <topology evidence="1">Multi-pass membrane protein</topology>
    </subcellularLocation>
</comment>
<dbReference type="PANTHER" id="PTHR11040:SF210">
    <property type="entry name" value="ZINC-REGULATED TRANSPORTER 3"/>
    <property type="match status" value="1"/>
</dbReference>
<feature type="region of interest" description="Disordered" evidence="5">
    <location>
        <begin position="148"/>
        <end position="247"/>
    </location>
</feature>
<dbReference type="InterPro" id="IPR003689">
    <property type="entry name" value="ZIP"/>
</dbReference>